<dbReference type="KEGG" id="osn:115212294"/>
<keyword evidence="4" id="KW-0238">DNA-binding</keyword>
<evidence type="ECO:0000313" key="7">
    <source>
        <dbReference type="Proteomes" id="UP000515154"/>
    </source>
</evidence>
<evidence type="ECO:0000256" key="3">
    <source>
        <dbReference type="ARBA" id="ARBA00023015"/>
    </source>
</evidence>
<dbReference type="Gene3D" id="1.20.5.170">
    <property type="match status" value="1"/>
</dbReference>
<keyword evidence="7" id="KW-1185">Reference proteome</keyword>
<evidence type="ECO:0000256" key="2">
    <source>
        <dbReference type="ARBA" id="ARBA00006951"/>
    </source>
</evidence>
<dbReference type="GO" id="GO:0000978">
    <property type="term" value="F:RNA polymerase II cis-regulatory region sequence-specific DNA binding"/>
    <property type="evidence" value="ECO:0007669"/>
    <property type="project" value="TreeGrafter"/>
</dbReference>
<evidence type="ECO:0000256" key="4">
    <source>
        <dbReference type="ARBA" id="ARBA00023125"/>
    </source>
</evidence>
<dbReference type="Proteomes" id="UP000515154">
    <property type="component" value="Linkage group LG5"/>
</dbReference>
<dbReference type="InterPro" id="IPR031106">
    <property type="entry name" value="C/EBP"/>
</dbReference>
<dbReference type="PANTHER" id="PTHR23334">
    <property type="entry name" value="CCAAT/ENHANCER BINDING PROTEIN"/>
    <property type="match status" value="1"/>
</dbReference>
<comment type="subcellular location">
    <subcellularLocation>
        <location evidence="1">Nucleus</location>
    </subcellularLocation>
</comment>
<name>A0A6P7SEZ0_9MOLL</name>
<dbReference type="SMART" id="SM00338">
    <property type="entry name" value="BRLZ"/>
    <property type="match status" value="1"/>
</dbReference>
<protein>
    <submittedName>
        <fullName evidence="8">CCAAT/enhancer-binding protein epsilon</fullName>
    </submittedName>
</protein>
<dbReference type="PROSITE" id="PS50217">
    <property type="entry name" value="BZIP"/>
    <property type="match status" value="1"/>
</dbReference>
<gene>
    <name evidence="8" type="primary">LOC115212294</name>
</gene>
<accession>A0A6P7SEZ0</accession>
<dbReference type="InterPro" id="IPR004827">
    <property type="entry name" value="bZIP"/>
</dbReference>
<dbReference type="SUPFAM" id="SSF57959">
    <property type="entry name" value="Leucine zipper domain"/>
    <property type="match status" value="1"/>
</dbReference>
<dbReference type="GO" id="GO:0000981">
    <property type="term" value="F:DNA-binding transcription factor activity, RNA polymerase II-specific"/>
    <property type="evidence" value="ECO:0007669"/>
    <property type="project" value="TreeGrafter"/>
</dbReference>
<proteinExistence type="inferred from homology"/>
<keyword evidence="3" id="KW-0805">Transcription regulation</keyword>
<keyword evidence="6" id="KW-0539">Nucleus</keyword>
<evidence type="ECO:0000256" key="5">
    <source>
        <dbReference type="ARBA" id="ARBA00023163"/>
    </source>
</evidence>
<dbReference type="PANTHER" id="PTHR23334:SF69">
    <property type="entry name" value="CCAAT_ENHANCER-BINDING PROTEIN GAMMA"/>
    <property type="match status" value="1"/>
</dbReference>
<organism evidence="7 8">
    <name type="scientific">Octopus sinensis</name>
    <name type="common">East Asian common octopus</name>
    <dbReference type="NCBI Taxonomy" id="2607531"/>
    <lineage>
        <taxon>Eukaryota</taxon>
        <taxon>Metazoa</taxon>
        <taxon>Spiralia</taxon>
        <taxon>Lophotrochozoa</taxon>
        <taxon>Mollusca</taxon>
        <taxon>Cephalopoda</taxon>
        <taxon>Coleoidea</taxon>
        <taxon>Octopodiformes</taxon>
        <taxon>Octopoda</taxon>
        <taxon>Incirrata</taxon>
        <taxon>Octopodidae</taxon>
        <taxon>Octopus</taxon>
    </lineage>
</organism>
<evidence type="ECO:0000256" key="6">
    <source>
        <dbReference type="ARBA" id="ARBA00023242"/>
    </source>
</evidence>
<dbReference type="InterPro" id="IPR046347">
    <property type="entry name" value="bZIP_sf"/>
</dbReference>
<evidence type="ECO:0000313" key="8">
    <source>
        <dbReference type="RefSeq" id="XP_029636999.1"/>
    </source>
</evidence>
<keyword evidence="5" id="KW-0804">Transcription</keyword>
<dbReference type="AlphaFoldDB" id="A0A6P7SEZ0"/>
<dbReference type="GO" id="GO:0005634">
    <property type="term" value="C:nucleus"/>
    <property type="evidence" value="ECO:0007669"/>
    <property type="project" value="UniProtKB-SubCell"/>
</dbReference>
<dbReference type="CDD" id="cd14693">
    <property type="entry name" value="bZIP_CEBP"/>
    <property type="match status" value="1"/>
</dbReference>
<dbReference type="Pfam" id="PF07716">
    <property type="entry name" value="bZIP_2"/>
    <property type="match status" value="1"/>
</dbReference>
<comment type="similarity">
    <text evidence="2">Belongs to the bZIP family. C/EBP subfamily.</text>
</comment>
<sequence>MAHFAMNSDELSDSDQDGLIYSLGAREPSFNLDLLSNPGSFSQVSEFLNSINSGEESGNIQSSMDQKLDLNYVSIPNIGDTTMNTATFYEENLSTIKESDLYNSELCLETSPPDLTVANTVVSDKDYRNKRERNNIAVRKSRIKAKSKRAVTQNRVSQLKEENKQLEEKIKTLVQELKLCRSLFVQKGSPVPDQLQSMLDENIL</sequence>
<evidence type="ECO:0000256" key="1">
    <source>
        <dbReference type="ARBA" id="ARBA00004123"/>
    </source>
</evidence>
<dbReference type="GO" id="GO:0006351">
    <property type="term" value="P:DNA-templated transcription"/>
    <property type="evidence" value="ECO:0007669"/>
    <property type="project" value="InterPro"/>
</dbReference>
<dbReference type="RefSeq" id="XP_029636999.1">
    <property type="nucleotide sequence ID" value="XM_029781139.2"/>
</dbReference>
<reference evidence="8" key="1">
    <citation type="submission" date="2025-08" db="UniProtKB">
        <authorList>
            <consortium name="RefSeq"/>
        </authorList>
    </citation>
    <scope>IDENTIFICATION</scope>
</reference>